<name>A0ABD2MIK7_9CUCU</name>
<feature type="non-terminal residue" evidence="1">
    <location>
        <position position="1"/>
    </location>
</feature>
<sequence length="94" mass="10790">IKNPKSCQENCKLIIWREDLVATGGNYHVSLTQTLDSEKKFRVKSILELHSARYAPITFSVENLAEAGRLCKSTKINYDDIKIDDHEFVEMFNA</sequence>
<protein>
    <submittedName>
        <fullName evidence="1">Uncharacterized protein</fullName>
    </submittedName>
</protein>
<reference evidence="1 2" key="1">
    <citation type="journal article" date="2021" name="BMC Biol.">
        <title>Horizontally acquired antibacterial genes associated with adaptive radiation of ladybird beetles.</title>
        <authorList>
            <person name="Li H.S."/>
            <person name="Tang X.F."/>
            <person name="Huang Y.H."/>
            <person name="Xu Z.Y."/>
            <person name="Chen M.L."/>
            <person name="Du X.Y."/>
            <person name="Qiu B.Y."/>
            <person name="Chen P.T."/>
            <person name="Zhang W."/>
            <person name="Slipinski A."/>
            <person name="Escalona H.E."/>
            <person name="Waterhouse R.M."/>
            <person name="Zwick A."/>
            <person name="Pang H."/>
        </authorList>
    </citation>
    <scope>NUCLEOTIDE SEQUENCE [LARGE SCALE GENOMIC DNA]</scope>
    <source>
        <strain evidence="1">SYSU2018</strain>
    </source>
</reference>
<comment type="caution">
    <text evidence="1">The sequence shown here is derived from an EMBL/GenBank/DDBJ whole genome shotgun (WGS) entry which is preliminary data.</text>
</comment>
<evidence type="ECO:0000313" key="1">
    <source>
        <dbReference type="EMBL" id="KAL3266147.1"/>
    </source>
</evidence>
<dbReference type="AlphaFoldDB" id="A0ABD2MIK7"/>
<organism evidence="1 2">
    <name type="scientific">Cryptolaemus montrouzieri</name>
    <dbReference type="NCBI Taxonomy" id="559131"/>
    <lineage>
        <taxon>Eukaryota</taxon>
        <taxon>Metazoa</taxon>
        <taxon>Ecdysozoa</taxon>
        <taxon>Arthropoda</taxon>
        <taxon>Hexapoda</taxon>
        <taxon>Insecta</taxon>
        <taxon>Pterygota</taxon>
        <taxon>Neoptera</taxon>
        <taxon>Endopterygota</taxon>
        <taxon>Coleoptera</taxon>
        <taxon>Polyphaga</taxon>
        <taxon>Cucujiformia</taxon>
        <taxon>Coccinelloidea</taxon>
        <taxon>Coccinellidae</taxon>
        <taxon>Scymninae</taxon>
        <taxon>Scymnini</taxon>
        <taxon>Cryptolaemus</taxon>
    </lineage>
</organism>
<keyword evidence="2" id="KW-1185">Reference proteome</keyword>
<gene>
    <name evidence="1" type="ORF">HHI36_010332</name>
</gene>
<dbReference type="EMBL" id="JABFTP020000001">
    <property type="protein sequence ID" value="KAL3266147.1"/>
    <property type="molecule type" value="Genomic_DNA"/>
</dbReference>
<dbReference type="Proteomes" id="UP001516400">
    <property type="component" value="Unassembled WGS sequence"/>
</dbReference>
<accession>A0ABD2MIK7</accession>
<evidence type="ECO:0000313" key="2">
    <source>
        <dbReference type="Proteomes" id="UP001516400"/>
    </source>
</evidence>
<proteinExistence type="predicted"/>